<evidence type="ECO:0000256" key="1">
    <source>
        <dbReference type="ARBA" id="ARBA00022555"/>
    </source>
</evidence>
<dbReference type="PROSITE" id="PS51626">
    <property type="entry name" value="SAM_MT_TRM1"/>
    <property type="match status" value="1"/>
</dbReference>
<dbReference type="InterPro" id="IPR029063">
    <property type="entry name" value="SAM-dependent_MTases_sf"/>
</dbReference>
<keyword evidence="2 9" id="KW-0489">Methyltransferase</keyword>
<evidence type="ECO:0000256" key="5">
    <source>
        <dbReference type="ARBA" id="ARBA00022694"/>
    </source>
</evidence>
<evidence type="ECO:0000313" key="12">
    <source>
        <dbReference type="Proteomes" id="UP001140091"/>
    </source>
</evidence>
<proteinExistence type="inferred from homology"/>
<name>A0A9W8MK08_9AGAR</name>
<feature type="compositionally biased region" description="Basic and acidic residues" evidence="10">
    <location>
        <begin position="560"/>
        <end position="572"/>
    </location>
</feature>
<evidence type="ECO:0000256" key="10">
    <source>
        <dbReference type="SAM" id="MobiDB-lite"/>
    </source>
</evidence>
<dbReference type="Gene3D" id="3.30.56.70">
    <property type="entry name" value="N2,N2-dimethylguanosine tRNA methyltransferase, C-terminal domain"/>
    <property type="match status" value="1"/>
</dbReference>
<keyword evidence="6 9" id="KW-0694">RNA-binding</keyword>
<sequence>MASTAASAKEVPEGYVLHTENTSHILLDANAAFLNPVQEFNRDLSVASIRVWSEELNREKEARWRQKLERRQKSKEKSHAAKRMKVETSSESVVDEAETSTLQSSSETPANYPPYRFTILEALSATGLRALRYAKEIPLLKDVIANDLSPAAVEAMHRNVRYNGLDEQKTLQPDGSETVIPAKVKVNEGDACSLMYSHREEKNRVDVIDLDPYGTASPFIDGAVQAVKDGGLLCVTCTDLAVLATNNYPEKCFSNYGGVPVKAEYSHEAALRLLLNTLSTSAARYGRYITPLLSLSIDFYIRVFVRVDTSPSEVKKSLTKTSTIYVCSSCQSFYNQPLGRVMEKKHDKSGHVNHLLKTHQNTIPAKCEECEGALHVAGPMWNGPLHDQAFMEKMLEHVDNNSDHYGTYARMKGMLTVAKEELNDSLFYFVPGKVAGHFHCETPSLNEIASALLNAGFKVSRSHASPGSLKTNAGNRDIHDIYRAFIKTHPVKMDKVSPSSPAAKLLAKEPRLTIDFTSHPDSVTAAGKVKLVRYQENPAPNWGPGKKATGKSNAALKRKRPDDETAEADKMP</sequence>
<dbReference type="CDD" id="cd02440">
    <property type="entry name" value="AdoMet_MTases"/>
    <property type="match status" value="1"/>
</dbReference>
<dbReference type="EC" id="2.1.1.216" evidence="7 9"/>
<dbReference type="FunFam" id="3.40.50.150:FF:000450">
    <property type="entry name" value="N2,N2-dimethylguanosine tRNA methyltransferase, putative"/>
    <property type="match status" value="1"/>
</dbReference>
<evidence type="ECO:0000256" key="3">
    <source>
        <dbReference type="ARBA" id="ARBA00022679"/>
    </source>
</evidence>
<comment type="catalytic activity">
    <reaction evidence="8 9">
        <text>guanosine(26) in tRNA + 2 S-adenosyl-L-methionine = N(2)-dimethylguanosine(26) in tRNA + 2 S-adenosyl-L-homocysteine + 2 H(+)</text>
        <dbReference type="Rhea" id="RHEA:43140"/>
        <dbReference type="Rhea" id="RHEA-COMP:10359"/>
        <dbReference type="Rhea" id="RHEA-COMP:10360"/>
        <dbReference type="ChEBI" id="CHEBI:15378"/>
        <dbReference type="ChEBI" id="CHEBI:57856"/>
        <dbReference type="ChEBI" id="CHEBI:59789"/>
        <dbReference type="ChEBI" id="CHEBI:74269"/>
        <dbReference type="ChEBI" id="CHEBI:74513"/>
        <dbReference type="EC" id="2.1.1.216"/>
    </reaction>
</comment>
<dbReference type="Gene3D" id="3.40.50.150">
    <property type="entry name" value="Vaccinia Virus protein VP39"/>
    <property type="match status" value="1"/>
</dbReference>
<keyword evidence="3 9" id="KW-0808">Transferase</keyword>
<dbReference type="GO" id="GO:0000049">
    <property type="term" value="F:tRNA binding"/>
    <property type="evidence" value="ECO:0007669"/>
    <property type="project" value="UniProtKB-UniRule"/>
</dbReference>
<gene>
    <name evidence="11" type="ORF">H1R20_g5737</name>
</gene>
<keyword evidence="5 9" id="KW-0819">tRNA processing</keyword>
<keyword evidence="1 9" id="KW-0820">tRNA-binding</keyword>
<protein>
    <recommendedName>
        <fullName evidence="7 9">tRNA (guanine(26)-N(2))-dimethyltransferase</fullName>
        <ecNumber evidence="7 9">2.1.1.216</ecNumber>
    </recommendedName>
</protein>
<dbReference type="Pfam" id="PF02005">
    <property type="entry name" value="TRM"/>
    <property type="match status" value="1"/>
</dbReference>
<dbReference type="AlphaFoldDB" id="A0A9W8MK08"/>
<evidence type="ECO:0000256" key="9">
    <source>
        <dbReference type="PROSITE-ProRule" id="PRU00958"/>
    </source>
</evidence>
<dbReference type="GO" id="GO:0005634">
    <property type="term" value="C:nucleus"/>
    <property type="evidence" value="ECO:0007669"/>
    <property type="project" value="TreeGrafter"/>
</dbReference>
<dbReference type="OrthoDB" id="6349953at2759"/>
<dbReference type="GO" id="GO:0160104">
    <property type="term" value="F:tRNA (guanine(26)-N2)-dimethyltransferase activity"/>
    <property type="evidence" value="ECO:0007669"/>
    <property type="project" value="UniProtKB-UniRule"/>
</dbReference>
<dbReference type="EMBL" id="JANBPK010000808">
    <property type="protein sequence ID" value="KAJ2931359.1"/>
    <property type="molecule type" value="Genomic_DNA"/>
</dbReference>
<evidence type="ECO:0000256" key="4">
    <source>
        <dbReference type="ARBA" id="ARBA00022691"/>
    </source>
</evidence>
<feature type="compositionally biased region" description="Basic and acidic residues" evidence="10">
    <location>
        <begin position="67"/>
        <end position="88"/>
    </location>
</feature>
<feature type="non-terminal residue" evidence="11">
    <location>
        <position position="572"/>
    </location>
</feature>
<dbReference type="InterPro" id="IPR002905">
    <property type="entry name" value="Trm1"/>
</dbReference>
<accession>A0A9W8MK08</accession>
<feature type="region of interest" description="Disordered" evidence="10">
    <location>
        <begin position="67"/>
        <end position="109"/>
    </location>
</feature>
<keyword evidence="12" id="KW-1185">Reference proteome</keyword>
<comment type="caution">
    <text evidence="11">The sequence shown here is derived from an EMBL/GenBank/DDBJ whole genome shotgun (WGS) entry which is preliminary data.</text>
</comment>
<dbReference type="Proteomes" id="UP001140091">
    <property type="component" value="Unassembled WGS sequence"/>
</dbReference>
<dbReference type="SUPFAM" id="SSF53335">
    <property type="entry name" value="S-adenosyl-L-methionine-dependent methyltransferases"/>
    <property type="match status" value="1"/>
</dbReference>
<dbReference type="PANTHER" id="PTHR10631:SF3">
    <property type="entry name" value="TRNA (GUANINE(26)-N(2))-DIMETHYLTRANSFERASE"/>
    <property type="match status" value="1"/>
</dbReference>
<evidence type="ECO:0000256" key="7">
    <source>
        <dbReference type="ARBA" id="ARBA00039099"/>
    </source>
</evidence>
<feature type="region of interest" description="Disordered" evidence="10">
    <location>
        <begin position="536"/>
        <end position="572"/>
    </location>
</feature>
<comment type="similarity">
    <text evidence="9">Belongs to the class I-like SAM-binding methyltransferase superfamily. Trm1 family.</text>
</comment>
<dbReference type="NCBIfam" id="TIGR00308">
    <property type="entry name" value="TRM1"/>
    <property type="match status" value="1"/>
</dbReference>
<dbReference type="GO" id="GO:0002940">
    <property type="term" value="P:tRNA N2-guanine methylation"/>
    <property type="evidence" value="ECO:0007669"/>
    <property type="project" value="TreeGrafter"/>
</dbReference>
<dbReference type="FunFam" id="3.30.56.70:FF:000001">
    <property type="entry name" value="tRNA (guanine(26)-N(2))-dimethyltransferase"/>
    <property type="match status" value="1"/>
</dbReference>
<evidence type="ECO:0000313" key="11">
    <source>
        <dbReference type="EMBL" id="KAJ2931359.1"/>
    </source>
</evidence>
<feature type="compositionally biased region" description="Polar residues" evidence="10">
    <location>
        <begin position="99"/>
        <end position="109"/>
    </location>
</feature>
<evidence type="ECO:0000256" key="8">
    <source>
        <dbReference type="ARBA" id="ARBA00051897"/>
    </source>
</evidence>
<organism evidence="11 12">
    <name type="scientific">Candolleomyces eurysporus</name>
    <dbReference type="NCBI Taxonomy" id="2828524"/>
    <lineage>
        <taxon>Eukaryota</taxon>
        <taxon>Fungi</taxon>
        <taxon>Dikarya</taxon>
        <taxon>Basidiomycota</taxon>
        <taxon>Agaricomycotina</taxon>
        <taxon>Agaricomycetes</taxon>
        <taxon>Agaricomycetidae</taxon>
        <taxon>Agaricales</taxon>
        <taxon>Agaricineae</taxon>
        <taxon>Psathyrellaceae</taxon>
        <taxon>Candolleomyces</taxon>
    </lineage>
</organism>
<evidence type="ECO:0000256" key="6">
    <source>
        <dbReference type="ARBA" id="ARBA00022884"/>
    </source>
</evidence>
<keyword evidence="4 9" id="KW-0949">S-adenosyl-L-methionine</keyword>
<dbReference type="PANTHER" id="PTHR10631">
    <property type="entry name" value="N 2 ,N 2 -DIMETHYLGUANOSINE TRNA METHYLTRANSFERASE"/>
    <property type="match status" value="1"/>
</dbReference>
<evidence type="ECO:0000256" key="2">
    <source>
        <dbReference type="ARBA" id="ARBA00022603"/>
    </source>
</evidence>
<dbReference type="InterPro" id="IPR042296">
    <property type="entry name" value="tRNA_met_Trm1_C"/>
</dbReference>
<reference evidence="11" key="1">
    <citation type="submission" date="2022-06" db="EMBL/GenBank/DDBJ databases">
        <title>Genome Sequence of Candolleomyces eurysporus.</title>
        <authorList>
            <person name="Buettner E."/>
        </authorList>
    </citation>
    <scope>NUCLEOTIDE SEQUENCE</scope>
    <source>
        <strain evidence="11">VTCC 930004</strain>
    </source>
</reference>